<name>A0A558EJH2_9RHOO</name>
<proteinExistence type="predicted"/>
<accession>A0A558EJH2</accession>
<evidence type="ECO:0008006" key="3">
    <source>
        <dbReference type="Google" id="ProtNLM"/>
    </source>
</evidence>
<sequence>MKLAILVVYFLRDENIPILDLHLKSLTEFTTDDFVIYGVAPRVSDTVRSRLVGVPKLEMVEIEPTDFVGSKEHSYYLNKLCEHAIANGAERLCTMDVDAFPVLEGWNQHLESEISAGNHLAAVFREENNDTALPHPSCCYFSSSFFRHYAPTFLPDDSVMAGPEFSEFLHATGQKPDSGIGVGFTVWKHQLPWKRLYRSNKRNDHYLLAGLYADTIFHLGAMSWTDRDFRKDRSTSALTAGLDSLAVLLRRAGLFRGPVAGLWRRANFAASRPLVRKTNNVFENILDRLKTDPRGYIRYLRGE</sequence>
<evidence type="ECO:0000313" key="2">
    <source>
        <dbReference type="Proteomes" id="UP000318349"/>
    </source>
</evidence>
<dbReference type="EMBL" id="VMNI01000014">
    <property type="protein sequence ID" value="TVO75003.1"/>
    <property type="molecule type" value="Genomic_DNA"/>
</dbReference>
<gene>
    <name evidence="1" type="ORF">FHP89_14415</name>
</gene>
<dbReference type="AlphaFoldDB" id="A0A558EJH2"/>
<evidence type="ECO:0000313" key="1">
    <source>
        <dbReference type="EMBL" id="TVO75003.1"/>
    </source>
</evidence>
<comment type="caution">
    <text evidence="1">The sequence shown here is derived from an EMBL/GenBank/DDBJ whole genome shotgun (WGS) entry which is preliminary data.</text>
</comment>
<reference evidence="1 2" key="1">
    <citation type="submission" date="2019-07" db="EMBL/GenBank/DDBJ databases">
        <title>The pathways for chlorine oxyanion respiration interact through the shared metabolite chlorate.</title>
        <authorList>
            <person name="Barnum T.P."/>
            <person name="Cheng Y."/>
            <person name="Hill K.A."/>
            <person name="Lucas L.N."/>
            <person name="Carlson H.K."/>
            <person name="Coates J.D."/>
        </authorList>
    </citation>
    <scope>NUCLEOTIDE SEQUENCE [LARGE SCALE GENOMIC DNA]</scope>
    <source>
        <strain evidence="1 2">SFB-1</strain>
    </source>
</reference>
<protein>
    <recommendedName>
        <fullName evidence="3">Glycosyltransferase family 2 protein</fullName>
    </recommendedName>
</protein>
<organism evidence="1 2">
    <name type="scientific">Denitromonas halophila</name>
    <dbReference type="NCBI Taxonomy" id="1629404"/>
    <lineage>
        <taxon>Bacteria</taxon>
        <taxon>Pseudomonadati</taxon>
        <taxon>Pseudomonadota</taxon>
        <taxon>Betaproteobacteria</taxon>
        <taxon>Rhodocyclales</taxon>
        <taxon>Zoogloeaceae</taxon>
        <taxon>Denitromonas</taxon>
    </lineage>
</organism>
<dbReference type="Proteomes" id="UP000318349">
    <property type="component" value="Unassembled WGS sequence"/>
</dbReference>